<dbReference type="PANTHER" id="PTHR47303:SF1">
    <property type="entry name" value="NF-KAPPA-B INHIBITOR BETA"/>
    <property type="match status" value="1"/>
</dbReference>
<dbReference type="Pfam" id="PF00023">
    <property type="entry name" value="Ank"/>
    <property type="match status" value="1"/>
</dbReference>
<feature type="repeat" description="ANK" evidence="1">
    <location>
        <begin position="148"/>
        <end position="175"/>
    </location>
</feature>
<dbReference type="PROSITE" id="PS50088">
    <property type="entry name" value="ANK_REPEAT"/>
    <property type="match status" value="1"/>
</dbReference>
<reference evidence="2 3" key="1">
    <citation type="journal article" date="2019" name="Genome Biol. Evol.">
        <title>The Rhododendron genome and chromosomal organization provide insight into shared whole-genome duplications across the heath family (Ericaceae).</title>
        <authorList>
            <person name="Soza V.L."/>
            <person name="Lindsley D."/>
            <person name="Waalkes A."/>
            <person name="Ramage E."/>
            <person name="Patwardhan R.P."/>
            <person name="Burton J.N."/>
            <person name="Adey A."/>
            <person name="Kumar A."/>
            <person name="Qiu R."/>
            <person name="Shendure J."/>
            <person name="Hall B."/>
        </authorList>
    </citation>
    <scope>NUCLEOTIDE SEQUENCE [LARGE SCALE GENOMIC DNA]</scope>
    <source>
        <strain evidence="2">RSF 1966-606</strain>
    </source>
</reference>
<dbReference type="PROSITE" id="PS50297">
    <property type="entry name" value="ANK_REP_REGION"/>
    <property type="match status" value="1"/>
</dbReference>
<evidence type="ECO:0000313" key="3">
    <source>
        <dbReference type="Proteomes" id="UP000428333"/>
    </source>
</evidence>
<dbReference type="SMART" id="SM00248">
    <property type="entry name" value="ANK"/>
    <property type="match status" value="3"/>
</dbReference>
<organism evidence="2 3">
    <name type="scientific">Rhododendron williamsianum</name>
    <dbReference type="NCBI Taxonomy" id="262921"/>
    <lineage>
        <taxon>Eukaryota</taxon>
        <taxon>Viridiplantae</taxon>
        <taxon>Streptophyta</taxon>
        <taxon>Embryophyta</taxon>
        <taxon>Tracheophyta</taxon>
        <taxon>Spermatophyta</taxon>
        <taxon>Magnoliopsida</taxon>
        <taxon>eudicotyledons</taxon>
        <taxon>Gunneridae</taxon>
        <taxon>Pentapetalae</taxon>
        <taxon>asterids</taxon>
        <taxon>Ericales</taxon>
        <taxon>Ericaceae</taxon>
        <taxon>Ericoideae</taxon>
        <taxon>Rhodoreae</taxon>
        <taxon>Rhododendron</taxon>
    </lineage>
</organism>
<keyword evidence="1" id="KW-0040">ANK repeat</keyword>
<evidence type="ECO:0000256" key="1">
    <source>
        <dbReference type="PROSITE-ProRule" id="PRU00023"/>
    </source>
</evidence>
<accession>A0A6A4LGI6</accession>
<sequence>MASSSNVKTSSPREKYPYPTEFNVLDFVPKLSSEENYNDWKLLMRDFIDGQGLIGFIDDKDAVEESNQDDQMARKRSDNLKAAINGDWDKAKVIIQREPDAVWTPITPLFQTALTLAISSASARRNSFVRELLEEMTPYDVKYLVDNKGWTALHHAAARGNREGAEMLVCKNSDLPNVLDNFRRTPLHWAAYGGHRELVIYLMGVTSEDILLKDDDEEDNAGATLLYIALTFLRRKPKLACMKPNPFDVIVEKHYSFRVEIP</sequence>
<dbReference type="SUPFAM" id="SSF48403">
    <property type="entry name" value="Ankyrin repeat"/>
    <property type="match status" value="1"/>
</dbReference>
<comment type="caution">
    <text evidence="2">The sequence shown here is derived from an EMBL/GenBank/DDBJ whole genome shotgun (WGS) entry which is preliminary data.</text>
</comment>
<dbReference type="EMBL" id="QEFC01002164">
    <property type="protein sequence ID" value="KAE9453638.1"/>
    <property type="molecule type" value="Genomic_DNA"/>
</dbReference>
<protein>
    <submittedName>
        <fullName evidence="2">Uncharacterized protein</fullName>
    </submittedName>
</protein>
<dbReference type="InterPro" id="IPR002110">
    <property type="entry name" value="Ankyrin_rpt"/>
</dbReference>
<dbReference type="Pfam" id="PF12796">
    <property type="entry name" value="Ank_2"/>
    <property type="match status" value="1"/>
</dbReference>
<proteinExistence type="predicted"/>
<keyword evidence="3" id="KW-1185">Reference proteome</keyword>
<dbReference type="Proteomes" id="UP000428333">
    <property type="component" value="Linkage Group LG08"/>
</dbReference>
<dbReference type="InterPro" id="IPR036770">
    <property type="entry name" value="Ankyrin_rpt-contain_sf"/>
</dbReference>
<dbReference type="AlphaFoldDB" id="A0A6A4LGI6"/>
<dbReference type="PANTHER" id="PTHR47303">
    <property type="match status" value="1"/>
</dbReference>
<dbReference type="OrthoDB" id="1925304at2759"/>
<feature type="non-terminal residue" evidence="2">
    <location>
        <position position="1"/>
    </location>
</feature>
<dbReference type="Gene3D" id="1.25.40.20">
    <property type="entry name" value="Ankyrin repeat-containing domain"/>
    <property type="match status" value="1"/>
</dbReference>
<name>A0A6A4LGI6_9ERIC</name>
<evidence type="ECO:0000313" key="2">
    <source>
        <dbReference type="EMBL" id="KAE9453638.1"/>
    </source>
</evidence>
<gene>
    <name evidence="2" type="ORF">C3L33_14467</name>
</gene>